<dbReference type="Pfam" id="PF00069">
    <property type="entry name" value="Pkinase"/>
    <property type="match status" value="1"/>
</dbReference>
<sequence>MNSNSHEHKKHNPVDLVVGRSVRTKLIKRLNGGSFGDIWLGEILKGSTEGMKVAVKLELQSTQTPQLMNESQIYDILQGGPGIPTMIWHGLYEPIYTVLVLDLLGPSLQDAFVYCDKKFTLKTGLMIMDQCLETLEFVHRHHVIHRDIKPDNWVLGSGGAQHKLYLIDFGLGKRLRRPSIMGSTRISRSLSMITHPLVGTVRYASIGAHLGHEETRRDDLESLSYMFLYLTKGSLPWQGLKASNREERLKGILEAKQTITSSELAEGLPKEISSFVEQCRHQTAYHSIDHNSAREFFKTLANREGIIYDNNFDWIIKQKETNTQLESHTRSEIHHSS</sequence>
<dbReference type="Proteomes" id="UP000549394">
    <property type="component" value="Unassembled WGS sequence"/>
</dbReference>
<evidence type="ECO:0000313" key="2">
    <source>
        <dbReference type="EMBL" id="CAD5114373.1"/>
    </source>
</evidence>
<dbReference type="InterPro" id="IPR011009">
    <property type="entry name" value="Kinase-like_dom_sf"/>
</dbReference>
<dbReference type="PANTHER" id="PTHR11909">
    <property type="entry name" value="CASEIN KINASE-RELATED"/>
    <property type="match status" value="1"/>
</dbReference>
<dbReference type="CDD" id="cd14016">
    <property type="entry name" value="STKc_CK1"/>
    <property type="match status" value="1"/>
</dbReference>
<feature type="domain" description="Protein kinase" evidence="1">
    <location>
        <begin position="24"/>
        <end position="297"/>
    </location>
</feature>
<accession>A0A7I8VDE5</accession>
<gene>
    <name evidence="2" type="ORF">DGYR_LOCUS3224</name>
</gene>
<dbReference type="InterPro" id="IPR050235">
    <property type="entry name" value="CK1_Ser-Thr_kinase"/>
</dbReference>
<dbReference type="InterPro" id="IPR000719">
    <property type="entry name" value="Prot_kinase_dom"/>
</dbReference>
<dbReference type="GO" id="GO:0004672">
    <property type="term" value="F:protein kinase activity"/>
    <property type="evidence" value="ECO:0007669"/>
    <property type="project" value="InterPro"/>
</dbReference>
<protein>
    <recommendedName>
        <fullName evidence="1">Protein kinase domain-containing protein</fullName>
    </recommendedName>
</protein>
<organism evidence="2 3">
    <name type="scientific">Dimorphilus gyrociliatus</name>
    <dbReference type="NCBI Taxonomy" id="2664684"/>
    <lineage>
        <taxon>Eukaryota</taxon>
        <taxon>Metazoa</taxon>
        <taxon>Spiralia</taxon>
        <taxon>Lophotrochozoa</taxon>
        <taxon>Annelida</taxon>
        <taxon>Polychaeta</taxon>
        <taxon>Polychaeta incertae sedis</taxon>
        <taxon>Dinophilidae</taxon>
        <taxon>Dimorphilus</taxon>
    </lineage>
</organism>
<evidence type="ECO:0000259" key="1">
    <source>
        <dbReference type="PROSITE" id="PS50011"/>
    </source>
</evidence>
<proteinExistence type="predicted"/>
<dbReference type="SMART" id="SM00220">
    <property type="entry name" value="S_TKc"/>
    <property type="match status" value="1"/>
</dbReference>
<evidence type="ECO:0000313" key="3">
    <source>
        <dbReference type="Proteomes" id="UP000549394"/>
    </source>
</evidence>
<dbReference type="Gene3D" id="1.10.510.10">
    <property type="entry name" value="Transferase(Phosphotransferase) domain 1"/>
    <property type="match status" value="1"/>
</dbReference>
<dbReference type="SUPFAM" id="SSF56112">
    <property type="entry name" value="Protein kinase-like (PK-like)"/>
    <property type="match status" value="1"/>
</dbReference>
<dbReference type="AlphaFoldDB" id="A0A7I8VDE5"/>
<keyword evidence="3" id="KW-1185">Reference proteome</keyword>
<name>A0A7I8VDE5_9ANNE</name>
<reference evidence="2 3" key="1">
    <citation type="submission" date="2020-08" db="EMBL/GenBank/DDBJ databases">
        <authorList>
            <person name="Hejnol A."/>
        </authorList>
    </citation>
    <scope>NUCLEOTIDE SEQUENCE [LARGE SCALE GENOMIC DNA]</scope>
</reference>
<dbReference type="EMBL" id="CAJFCJ010000005">
    <property type="protein sequence ID" value="CAD5114373.1"/>
    <property type="molecule type" value="Genomic_DNA"/>
</dbReference>
<dbReference type="OrthoDB" id="5800476at2759"/>
<dbReference type="GO" id="GO:0005524">
    <property type="term" value="F:ATP binding"/>
    <property type="evidence" value="ECO:0007669"/>
    <property type="project" value="InterPro"/>
</dbReference>
<dbReference type="PROSITE" id="PS50011">
    <property type="entry name" value="PROTEIN_KINASE_DOM"/>
    <property type="match status" value="1"/>
</dbReference>
<comment type="caution">
    <text evidence="2">The sequence shown here is derived from an EMBL/GenBank/DDBJ whole genome shotgun (WGS) entry which is preliminary data.</text>
</comment>